<dbReference type="SMART" id="SM00530">
    <property type="entry name" value="HTH_XRE"/>
    <property type="match status" value="1"/>
</dbReference>
<keyword evidence="2" id="KW-0378">Hydrolase</keyword>
<feature type="compositionally biased region" description="Acidic residues" evidence="6">
    <location>
        <begin position="72"/>
        <end position="91"/>
    </location>
</feature>
<gene>
    <name evidence="8" type="ORF">ACFSKO_09305</name>
</gene>
<feature type="domain" description="HTH cro/C1-type" evidence="7">
    <location>
        <begin position="5"/>
        <end position="59"/>
    </location>
</feature>
<evidence type="ECO:0000313" key="8">
    <source>
        <dbReference type="EMBL" id="MFD2205807.1"/>
    </source>
</evidence>
<feature type="region of interest" description="Disordered" evidence="6">
    <location>
        <begin position="59"/>
        <end position="129"/>
    </location>
</feature>
<dbReference type="PANTHER" id="PTHR40661">
    <property type="match status" value="1"/>
</dbReference>
<dbReference type="PROSITE" id="PS50943">
    <property type="entry name" value="HTH_CROC1"/>
    <property type="match status" value="1"/>
</dbReference>
<evidence type="ECO:0000256" key="3">
    <source>
        <dbReference type="ARBA" id="ARBA00023015"/>
    </source>
</evidence>
<accession>A0ABW5BI59</accession>
<comment type="caution">
    <text evidence="8">The sequence shown here is derived from an EMBL/GenBank/DDBJ whole genome shotgun (WGS) entry which is preliminary data.</text>
</comment>
<dbReference type="Gene3D" id="2.10.109.10">
    <property type="entry name" value="Umud Fragment, subunit A"/>
    <property type="match status" value="1"/>
</dbReference>
<keyword evidence="3" id="KW-0805">Transcription regulation</keyword>
<dbReference type="Pfam" id="PF13443">
    <property type="entry name" value="HTH_26"/>
    <property type="match status" value="1"/>
</dbReference>
<evidence type="ECO:0000256" key="2">
    <source>
        <dbReference type="ARBA" id="ARBA00022801"/>
    </source>
</evidence>
<dbReference type="InterPro" id="IPR001387">
    <property type="entry name" value="Cro/C1-type_HTH"/>
</dbReference>
<dbReference type="InterPro" id="IPR010982">
    <property type="entry name" value="Lambda_DNA-bd_dom_sf"/>
</dbReference>
<evidence type="ECO:0000313" key="9">
    <source>
        <dbReference type="Proteomes" id="UP001597294"/>
    </source>
</evidence>
<dbReference type="SUPFAM" id="SSF47413">
    <property type="entry name" value="lambda repressor-like DNA-binding domains"/>
    <property type="match status" value="1"/>
</dbReference>
<reference evidence="9" key="1">
    <citation type="journal article" date="2019" name="Int. J. Syst. Evol. Microbiol.">
        <title>The Global Catalogue of Microorganisms (GCM) 10K type strain sequencing project: providing services to taxonomists for standard genome sequencing and annotation.</title>
        <authorList>
            <consortium name="The Broad Institute Genomics Platform"/>
            <consortium name="The Broad Institute Genome Sequencing Center for Infectious Disease"/>
            <person name="Wu L."/>
            <person name="Ma J."/>
        </authorList>
    </citation>
    <scope>NUCLEOTIDE SEQUENCE [LARGE SCALE GENOMIC DNA]</scope>
    <source>
        <strain evidence="9">CGMCC 4.7192</strain>
    </source>
</reference>
<dbReference type="InterPro" id="IPR019756">
    <property type="entry name" value="Pept_S26A_signal_pept_1_Ser-AS"/>
</dbReference>
<feature type="compositionally biased region" description="Polar residues" evidence="6">
    <location>
        <begin position="94"/>
        <end position="109"/>
    </location>
</feature>
<protein>
    <submittedName>
        <fullName evidence="8">XRE family transcriptional regulator</fullName>
    </submittedName>
</protein>
<sequence length="277" mass="30534">MENRIREIRSKKGMTLQQVAEKAGTTKAQVMKLEKGDRRLTDVWMVRLSLAMTCDPKELMNTSRDSRHLPEDEQTFNEDTTDENTTDDYETDMAGSSSSNEAARKSTSMSRKDQKTENQPQLAPAPGCDPVAEIAVRGGMGGGGEAGVAYSHDGHGGTAIADDVKGNWFMPSDYLRSELSVSPAAARIIEVQGDSMTPTLHSGDRVMIDTNDQRPSPPGIFALWDGIGVVVKRLEHVPNSEPALLRISSDNPNHAEYQRTFDEVNIIGRIIWYGRRV</sequence>
<proteinExistence type="predicted"/>
<dbReference type="PROSITE" id="PS00501">
    <property type="entry name" value="SPASE_I_1"/>
    <property type="match status" value="1"/>
</dbReference>
<dbReference type="Proteomes" id="UP001597294">
    <property type="component" value="Unassembled WGS sequence"/>
</dbReference>
<keyword evidence="9" id="KW-1185">Reference proteome</keyword>
<organism evidence="8 9">
    <name type="scientific">Kiloniella antarctica</name>
    <dbReference type="NCBI Taxonomy" id="1550907"/>
    <lineage>
        <taxon>Bacteria</taxon>
        <taxon>Pseudomonadati</taxon>
        <taxon>Pseudomonadota</taxon>
        <taxon>Alphaproteobacteria</taxon>
        <taxon>Rhodospirillales</taxon>
        <taxon>Kiloniellaceae</taxon>
        <taxon>Kiloniella</taxon>
    </lineage>
</organism>
<keyword evidence="5" id="KW-0804">Transcription</keyword>
<evidence type="ECO:0000256" key="4">
    <source>
        <dbReference type="ARBA" id="ARBA00023125"/>
    </source>
</evidence>
<dbReference type="InterPro" id="IPR036286">
    <property type="entry name" value="LexA/Signal_pep-like_sf"/>
</dbReference>
<dbReference type="CDD" id="cd00093">
    <property type="entry name" value="HTH_XRE"/>
    <property type="match status" value="1"/>
</dbReference>
<keyword evidence="1" id="KW-0645">Protease</keyword>
<dbReference type="Pfam" id="PF00717">
    <property type="entry name" value="Peptidase_S24"/>
    <property type="match status" value="1"/>
</dbReference>
<dbReference type="Gene3D" id="1.10.260.40">
    <property type="entry name" value="lambda repressor-like DNA-binding domains"/>
    <property type="match status" value="1"/>
</dbReference>
<keyword evidence="4" id="KW-0238">DNA-binding</keyword>
<evidence type="ECO:0000256" key="5">
    <source>
        <dbReference type="ARBA" id="ARBA00023163"/>
    </source>
</evidence>
<evidence type="ECO:0000256" key="6">
    <source>
        <dbReference type="SAM" id="MobiDB-lite"/>
    </source>
</evidence>
<dbReference type="PANTHER" id="PTHR40661:SF3">
    <property type="entry name" value="FELS-1 PROPHAGE TRANSCRIPTIONAL REGULATOR"/>
    <property type="match status" value="1"/>
</dbReference>
<dbReference type="RefSeq" id="WP_380250774.1">
    <property type="nucleotide sequence ID" value="NZ_JBHUII010000004.1"/>
</dbReference>
<dbReference type="CDD" id="cd06529">
    <property type="entry name" value="S24_LexA-like"/>
    <property type="match status" value="1"/>
</dbReference>
<dbReference type="InterPro" id="IPR015927">
    <property type="entry name" value="Peptidase_S24_S26A/B/C"/>
</dbReference>
<dbReference type="SUPFAM" id="SSF51306">
    <property type="entry name" value="LexA/Signal peptidase"/>
    <property type="match status" value="1"/>
</dbReference>
<evidence type="ECO:0000256" key="1">
    <source>
        <dbReference type="ARBA" id="ARBA00022670"/>
    </source>
</evidence>
<evidence type="ECO:0000259" key="7">
    <source>
        <dbReference type="PROSITE" id="PS50943"/>
    </source>
</evidence>
<dbReference type="EMBL" id="JBHUII010000004">
    <property type="protein sequence ID" value="MFD2205807.1"/>
    <property type="molecule type" value="Genomic_DNA"/>
</dbReference>
<dbReference type="InterPro" id="IPR039418">
    <property type="entry name" value="LexA-like"/>
</dbReference>
<name>A0ABW5BI59_9PROT</name>